<sequence length="78" mass="8126">MVRVLGLVPGVAELGREGGLELEERGGELVRDGVHGGGLAVRGLGCAWMRLGWLGWIWLGVLVSVLGHVTSLAPPADT</sequence>
<reference evidence="2 3" key="1">
    <citation type="journal article" date="2021" name="J. Biosci. Bioeng.">
        <title>Identification and characterization of a chc gene cluster responsible for the aromatization pathway of cyclohexanecarboxylate degradation in Sinomonas cyclohexanicum ATCC 51369.</title>
        <authorList>
            <person name="Yamamoto T."/>
            <person name="Hasegawa Y."/>
            <person name="Lau P.C.K."/>
            <person name="Iwaki H."/>
        </authorList>
    </citation>
    <scope>NUCLEOTIDE SEQUENCE [LARGE SCALE GENOMIC DNA]</scope>
    <source>
        <strain evidence="2 3">ATCC 51369</strain>
    </source>
</reference>
<evidence type="ECO:0000313" key="3">
    <source>
        <dbReference type="Proteomes" id="UP001319861"/>
    </source>
</evidence>
<keyword evidence="1" id="KW-1133">Transmembrane helix</keyword>
<evidence type="ECO:0000256" key="1">
    <source>
        <dbReference type="SAM" id="Phobius"/>
    </source>
</evidence>
<evidence type="ECO:0000313" key="2">
    <source>
        <dbReference type="EMBL" id="BCT75508.1"/>
    </source>
</evidence>
<dbReference type="EMBL" id="AP024525">
    <property type="protein sequence ID" value="BCT75508.1"/>
    <property type="molecule type" value="Genomic_DNA"/>
</dbReference>
<name>A0ABM7PTD5_SINCY</name>
<gene>
    <name evidence="2" type="ORF">SCMU_13500</name>
</gene>
<keyword evidence="1" id="KW-0472">Membrane</keyword>
<accession>A0ABM7PTD5</accession>
<protein>
    <submittedName>
        <fullName evidence="2">Uncharacterized protein</fullName>
    </submittedName>
</protein>
<feature type="transmembrane region" description="Helical" evidence="1">
    <location>
        <begin position="51"/>
        <end position="73"/>
    </location>
</feature>
<proteinExistence type="predicted"/>
<keyword evidence="3" id="KW-1185">Reference proteome</keyword>
<dbReference type="Proteomes" id="UP001319861">
    <property type="component" value="Chromosome"/>
</dbReference>
<organism evidence="2 3">
    <name type="scientific">Sinomonas cyclohexanicum</name>
    <name type="common">Corynebacterium cyclohexanicum</name>
    <dbReference type="NCBI Taxonomy" id="322009"/>
    <lineage>
        <taxon>Bacteria</taxon>
        <taxon>Bacillati</taxon>
        <taxon>Actinomycetota</taxon>
        <taxon>Actinomycetes</taxon>
        <taxon>Micrococcales</taxon>
        <taxon>Micrococcaceae</taxon>
        <taxon>Sinomonas</taxon>
    </lineage>
</organism>
<keyword evidence="1" id="KW-0812">Transmembrane</keyword>